<feature type="domain" description="Transketolase N-terminal" evidence="11">
    <location>
        <begin position="93"/>
        <end position="307"/>
    </location>
</feature>
<dbReference type="InterPro" id="IPR035807">
    <property type="entry name" value="PDC_E1_N"/>
</dbReference>
<reference evidence="14 15" key="1">
    <citation type="journal article" date="2022" name="ISME Commun">
        <title>Vulcanimicrobium alpinus gen. nov. sp. nov., the first cultivated representative of the candidate phylum 'Eremiobacterota', is a metabolically versatile aerobic anoxygenic phototroph.</title>
        <authorList>
            <person name="Yabe S."/>
            <person name="Muto K."/>
            <person name="Abe K."/>
            <person name="Yokota A."/>
            <person name="Staudigel H."/>
            <person name="Tebo B.M."/>
        </authorList>
    </citation>
    <scope>NUCLEOTIDE SEQUENCE [LARGE SCALE GENOMIC DNA]</scope>
    <source>
        <strain evidence="14 15">WC8-2</strain>
    </source>
</reference>
<dbReference type="AlphaFoldDB" id="A0AAN1XTM8"/>
<dbReference type="Pfam" id="PF17831">
    <property type="entry name" value="PDH_E1_M"/>
    <property type="match status" value="1"/>
</dbReference>
<proteinExistence type="predicted"/>
<dbReference type="RefSeq" id="WP_317996471.1">
    <property type="nucleotide sequence ID" value="NZ_AP025523.1"/>
</dbReference>
<dbReference type="InterPro" id="IPR041621">
    <property type="entry name" value="PDH_E1_M"/>
</dbReference>
<evidence type="ECO:0000259" key="11">
    <source>
        <dbReference type="Pfam" id="PF00456"/>
    </source>
</evidence>
<evidence type="ECO:0000256" key="3">
    <source>
        <dbReference type="ARBA" id="ARBA00017172"/>
    </source>
</evidence>
<evidence type="ECO:0000313" key="14">
    <source>
        <dbReference type="EMBL" id="BDE05433.1"/>
    </source>
</evidence>
<dbReference type="PIRSF" id="PIRSF000156">
    <property type="entry name" value="Pyruvate_dh_E1"/>
    <property type="match status" value="1"/>
</dbReference>
<feature type="domain" description="Pyruvate dehydrogenase E1 component middle" evidence="12">
    <location>
        <begin position="493"/>
        <end position="712"/>
    </location>
</feature>
<dbReference type="NCBIfam" id="TIGR00759">
    <property type="entry name" value="aceE"/>
    <property type="match status" value="1"/>
</dbReference>
<dbReference type="KEGG" id="vab:WPS_07090"/>
<dbReference type="GO" id="GO:0046872">
    <property type="term" value="F:metal ion binding"/>
    <property type="evidence" value="ECO:0007669"/>
    <property type="project" value="UniProtKB-KW"/>
</dbReference>
<keyword evidence="4 8" id="KW-0560">Oxidoreductase</keyword>
<dbReference type="Pfam" id="PF00456">
    <property type="entry name" value="Transketolase_N"/>
    <property type="match status" value="1"/>
</dbReference>
<dbReference type="InterPro" id="IPR005474">
    <property type="entry name" value="Transketolase_N"/>
</dbReference>
<evidence type="ECO:0000256" key="7">
    <source>
        <dbReference type="ARBA" id="ARBA00051231"/>
    </source>
</evidence>
<dbReference type="InterPro" id="IPR009014">
    <property type="entry name" value="Transketo_C/PFOR_II"/>
</dbReference>
<gene>
    <name evidence="14" type="primary">aceE</name>
    <name evidence="14" type="ORF">WPS_07090</name>
</gene>
<evidence type="ECO:0000256" key="5">
    <source>
        <dbReference type="ARBA" id="ARBA00023052"/>
    </source>
</evidence>
<dbReference type="InterPro" id="IPR055152">
    <property type="entry name" value="Transketolase-like_C_2"/>
</dbReference>
<dbReference type="InterPro" id="IPR029061">
    <property type="entry name" value="THDP-binding"/>
</dbReference>
<keyword evidence="9" id="KW-0479">Metal-binding</keyword>
<keyword evidence="9" id="KW-0460">Magnesium</keyword>
<evidence type="ECO:0000256" key="6">
    <source>
        <dbReference type="ARBA" id="ARBA00023317"/>
    </source>
</evidence>
<evidence type="ECO:0000256" key="4">
    <source>
        <dbReference type="ARBA" id="ARBA00023002"/>
    </source>
</evidence>
<feature type="region of interest" description="Disordered" evidence="10">
    <location>
        <begin position="1"/>
        <end position="27"/>
    </location>
</feature>
<evidence type="ECO:0000256" key="2">
    <source>
        <dbReference type="ARBA" id="ARBA00012281"/>
    </source>
</evidence>
<dbReference type="SUPFAM" id="SSF52922">
    <property type="entry name" value="TK C-terminal domain-like"/>
    <property type="match status" value="1"/>
</dbReference>
<evidence type="ECO:0000256" key="10">
    <source>
        <dbReference type="SAM" id="MobiDB-lite"/>
    </source>
</evidence>
<comment type="cofactor">
    <cofactor evidence="9">
        <name>Mg(2+)</name>
        <dbReference type="ChEBI" id="CHEBI:18420"/>
    </cofactor>
</comment>
<dbReference type="SUPFAM" id="SSF52518">
    <property type="entry name" value="Thiamin diphosphate-binding fold (THDP-binding)"/>
    <property type="match status" value="2"/>
</dbReference>
<organism evidence="14 15">
    <name type="scientific">Vulcanimicrobium alpinum</name>
    <dbReference type="NCBI Taxonomy" id="3016050"/>
    <lineage>
        <taxon>Bacteria</taxon>
        <taxon>Bacillati</taxon>
        <taxon>Vulcanimicrobiota</taxon>
        <taxon>Vulcanimicrobiia</taxon>
        <taxon>Vulcanimicrobiales</taxon>
        <taxon>Vulcanimicrobiaceae</taxon>
        <taxon>Vulcanimicrobium</taxon>
    </lineage>
</organism>
<feature type="binding site" evidence="9">
    <location>
        <position position="276"/>
    </location>
    <ligand>
        <name>Mg(2+)</name>
        <dbReference type="ChEBI" id="CHEBI:18420"/>
    </ligand>
</feature>
<evidence type="ECO:0000256" key="9">
    <source>
        <dbReference type="PIRSR" id="PIRSR000156-1"/>
    </source>
</evidence>
<sequence length="903" mass="100270">MIDTPLPPVSAADGASSAPAARPDPDETREWLDALDGVIETEGAGRASELVRALVERAATRGVRTPAAQTTPYVNTIAAFQQGHFPGDHDIEERLRHYVRWNAMAMVVRANRDHSELGGHVATFSSAATLYDIGFNHFWRGPNHASGGDLVYFQGHSSPGVYARAFLEGRISEEQVENFRREVDGKGVPSYPHPWLMPDFWQFATVSMGLGPLQAVYQARYMRYMRDRGFIDPADRKVWGFLGDGEIDEPETLAGLAIAAREKLDNLIFVVNCNLQRLDGPVRGNGKVIQELEGIFRGAGWNVIKTIWGSKWDPLLEADGTGMLVKLMGETLDGDYQTYKSRDGAYVREHFFGRYPETRALVERMSDDEVWALNRGGHDPVKVYAAYKAATEHRGAPTVILAKTIKGYGMGSAGEGMNIAHQQKKLMLEQLRFFRDRFSIPISDKDLENVPLIKPAPDSREAEYLRERVAKLGSVPTRRRNVEAPLAVPQRDAFAALHESTGEREISTTMAFVRTLSTILRDKTVGPRVVPIVADESRTFGMEGMFRQLGIYSAVGQLYRPQDADQLMWYREDKAGQILQEGISEAGAMCSWIASGTSYSTNGVQTLPFYIFYSMFGFQRIGDFAWAAGDMRTRGFLLGGTSGRTTLNGEGLQHEDGHAHLFAASIPNCMPYDPTFGYEVATIVQDGVRRMLAEQEDVYYYLSLLNENYQHPAMPAGAEDGILRGMYLLRDGGAQGKGQPRVQLMGSGAILREVIAAGDLLRDDFGVVADVWSCTSFTMLHRDGESAARWNLLHPTEEPRRAFVSQQLDGHAGPVIAATDYVKTFAEQIRPFVERRFHALGTDGFGRSDTRKQLRSFFEVDRRWIALAALKTLADEGTIDRAKVADAIARYGIDPAKPEPTTV</sequence>
<evidence type="ECO:0000259" key="12">
    <source>
        <dbReference type="Pfam" id="PF17831"/>
    </source>
</evidence>
<feature type="domain" description="Transketolase-like C-terminal" evidence="13">
    <location>
        <begin position="725"/>
        <end position="861"/>
    </location>
</feature>
<dbReference type="Gene3D" id="3.40.50.970">
    <property type="match status" value="2"/>
</dbReference>
<feature type="compositionally biased region" description="Low complexity" evidence="10">
    <location>
        <begin position="9"/>
        <end position="21"/>
    </location>
</feature>
<evidence type="ECO:0000313" key="15">
    <source>
        <dbReference type="Proteomes" id="UP001317532"/>
    </source>
</evidence>
<keyword evidence="15" id="KW-1185">Reference proteome</keyword>
<evidence type="ECO:0000259" key="13">
    <source>
        <dbReference type="Pfam" id="PF22613"/>
    </source>
</evidence>
<dbReference type="Proteomes" id="UP001317532">
    <property type="component" value="Chromosome"/>
</dbReference>
<name>A0AAN1XTM8_UNVUL</name>
<dbReference type="Pfam" id="PF22613">
    <property type="entry name" value="Transketolase_C_1"/>
    <property type="match status" value="1"/>
</dbReference>
<evidence type="ECO:0000256" key="1">
    <source>
        <dbReference type="ARBA" id="ARBA00001964"/>
    </source>
</evidence>
<dbReference type="Gene3D" id="3.40.50.920">
    <property type="match status" value="1"/>
</dbReference>
<dbReference type="GO" id="GO:0004739">
    <property type="term" value="F:pyruvate dehydrogenase (acetyl-transferring) activity"/>
    <property type="evidence" value="ECO:0007669"/>
    <property type="project" value="UniProtKB-EC"/>
</dbReference>
<evidence type="ECO:0000256" key="8">
    <source>
        <dbReference type="PIRNR" id="PIRNR000156"/>
    </source>
</evidence>
<keyword evidence="5 8" id="KW-0786">Thiamine pyrophosphate</keyword>
<feature type="binding site" evidence="9">
    <location>
        <position position="274"/>
    </location>
    <ligand>
        <name>Mg(2+)</name>
        <dbReference type="ChEBI" id="CHEBI:18420"/>
    </ligand>
</feature>
<dbReference type="InterPro" id="IPR004660">
    <property type="entry name" value="PDH_E1"/>
</dbReference>
<protein>
    <recommendedName>
        <fullName evidence="3 8">Pyruvate dehydrogenase E1 component</fullName>
        <ecNumber evidence="2 8">1.2.4.1</ecNumber>
    </recommendedName>
</protein>
<comment type="cofactor">
    <cofactor evidence="1 8">
        <name>thiamine diphosphate</name>
        <dbReference type="ChEBI" id="CHEBI:58937"/>
    </cofactor>
</comment>
<comment type="catalytic activity">
    <reaction evidence="7 8">
        <text>N(6)-[(R)-lipoyl]-L-lysyl-[protein] + pyruvate + H(+) = N(6)-[(R)-S(8)-acetyldihydrolipoyl]-L-lysyl-[protein] + CO2</text>
        <dbReference type="Rhea" id="RHEA:19189"/>
        <dbReference type="Rhea" id="RHEA-COMP:10474"/>
        <dbReference type="Rhea" id="RHEA-COMP:10478"/>
        <dbReference type="ChEBI" id="CHEBI:15361"/>
        <dbReference type="ChEBI" id="CHEBI:15378"/>
        <dbReference type="ChEBI" id="CHEBI:16526"/>
        <dbReference type="ChEBI" id="CHEBI:83099"/>
        <dbReference type="ChEBI" id="CHEBI:83111"/>
        <dbReference type="EC" id="1.2.4.1"/>
    </reaction>
</comment>
<accession>A0AAN1XTM8</accession>
<dbReference type="EC" id="1.2.4.1" evidence="2 8"/>
<dbReference type="PANTHER" id="PTHR43825">
    <property type="entry name" value="PYRUVATE DEHYDROGENASE E1 COMPONENT"/>
    <property type="match status" value="1"/>
</dbReference>
<feature type="binding site" evidence="9">
    <location>
        <position position="244"/>
    </location>
    <ligand>
        <name>Mg(2+)</name>
        <dbReference type="ChEBI" id="CHEBI:18420"/>
    </ligand>
</feature>
<dbReference type="FunFam" id="3.40.50.970:FF:000011">
    <property type="entry name" value="Pyruvate dehydrogenase E1 component"/>
    <property type="match status" value="1"/>
</dbReference>
<keyword evidence="6 8" id="KW-0670">Pyruvate</keyword>
<dbReference type="PANTHER" id="PTHR43825:SF3">
    <property type="entry name" value="PYRUVATE DEHYDROGENASE E1 COMPONENT"/>
    <property type="match status" value="1"/>
</dbReference>
<comment type="function">
    <text evidence="8">Component of the pyruvate dehydrogenase (PDH) complex, that catalyzes the overall conversion of pyruvate to acetyl-CoA and CO(2).</text>
</comment>
<dbReference type="CDD" id="cd02017">
    <property type="entry name" value="TPP_E1_EcPDC_like"/>
    <property type="match status" value="1"/>
</dbReference>
<dbReference type="EMBL" id="AP025523">
    <property type="protein sequence ID" value="BDE05433.1"/>
    <property type="molecule type" value="Genomic_DNA"/>
</dbReference>
<dbReference type="InterPro" id="IPR051157">
    <property type="entry name" value="PDH/Transketolase"/>
</dbReference>